<keyword evidence="4 8" id="KW-0812">Transmembrane</keyword>
<feature type="compositionally biased region" description="Basic and acidic residues" evidence="7">
    <location>
        <begin position="522"/>
        <end position="531"/>
    </location>
</feature>
<feature type="transmembrane region" description="Helical" evidence="8">
    <location>
        <begin position="307"/>
        <end position="331"/>
    </location>
</feature>
<evidence type="ECO:0000256" key="7">
    <source>
        <dbReference type="SAM" id="MobiDB-lite"/>
    </source>
</evidence>
<feature type="transmembrane region" description="Helical" evidence="8">
    <location>
        <begin position="486"/>
        <end position="505"/>
    </location>
</feature>
<dbReference type="Gene3D" id="1.20.1720.10">
    <property type="entry name" value="Multidrug resistance protein D"/>
    <property type="match status" value="1"/>
</dbReference>
<comment type="caution">
    <text evidence="10">The sequence shown here is derived from an EMBL/GenBank/DDBJ whole genome shotgun (WGS) entry which is preliminary data.</text>
</comment>
<organism evidence="10 11">
    <name type="scientific">Jiangella rhizosphaerae</name>
    <dbReference type="NCBI Taxonomy" id="2293569"/>
    <lineage>
        <taxon>Bacteria</taxon>
        <taxon>Bacillati</taxon>
        <taxon>Actinomycetota</taxon>
        <taxon>Actinomycetes</taxon>
        <taxon>Jiangellales</taxon>
        <taxon>Jiangellaceae</taxon>
        <taxon>Jiangella</taxon>
    </lineage>
</organism>
<reference evidence="10 11" key="1">
    <citation type="submission" date="2018-09" db="EMBL/GenBank/DDBJ databases">
        <title>Isolation, diversity and antifungal activity of actinobacteria from wheat.</title>
        <authorList>
            <person name="Han C."/>
        </authorList>
    </citation>
    <scope>NUCLEOTIDE SEQUENCE [LARGE SCALE GENOMIC DNA]</scope>
    <source>
        <strain evidence="10 11">NEAU-YY265</strain>
    </source>
</reference>
<feature type="transmembrane region" description="Helical" evidence="8">
    <location>
        <begin position="203"/>
        <end position="225"/>
    </location>
</feature>
<dbReference type="PANTHER" id="PTHR42718:SF47">
    <property type="entry name" value="METHYL VIOLOGEN RESISTANCE PROTEIN SMVA"/>
    <property type="match status" value="1"/>
</dbReference>
<feature type="transmembrane region" description="Helical" evidence="8">
    <location>
        <begin position="366"/>
        <end position="391"/>
    </location>
</feature>
<dbReference type="Proteomes" id="UP000284057">
    <property type="component" value="Unassembled WGS sequence"/>
</dbReference>
<dbReference type="CDD" id="cd17321">
    <property type="entry name" value="MFS_MMR_MDR_like"/>
    <property type="match status" value="1"/>
</dbReference>
<gene>
    <name evidence="10" type="ORF">DY240_24800</name>
</gene>
<keyword evidence="3" id="KW-1003">Cell membrane</keyword>
<feature type="transmembrane region" description="Helical" evidence="8">
    <location>
        <begin position="21"/>
        <end position="45"/>
    </location>
</feature>
<evidence type="ECO:0000259" key="9">
    <source>
        <dbReference type="PROSITE" id="PS50850"/>
    </source>
</evidence>
<dbReference type="Gene3D" id="1.20.1250.20">
    <property type="entry name" value="MFS general substrate transporter like domains"/>
    <property type="match status" value="1"/>
</dbReference>
<dbReference type="EMBL" id="QUAL01000351">
    <property type="protein sequence ID" value="RIQ14430.1"/>
    <property type="molecule type" value="Genomic_DNA"/>
</dbReference>
<feature type="transmembrane region" description="Helical" evidence="8">
    <location>
        <begin position="231"/>
        <end position="252"/>
    </location>
</feature>
<dbReference type="Pfam" id="PF07690">
    <property type="entry name" value="MFS_1"/>
    <property type="match status" value="1"/>
</dbReference>
<accession>A0A418KJI0</accession>
<evidence type="ECO:0000256" key="3">
    <source>
        <dbReference type="ARBA" id="ARBA00022475"/>
    </source>
</evidence>
<comment type="subcellular location">
    <subcellularLocation>
        <location evidence="1">Cell membrane</location>
        <topology evidence="1">Multi-pass membrane protein</topology>
    </subcellularLocation>
</comment>
<sequence>MVASMRDRPAAGADARAWWGLGLLMVPVFMAALDMTVLFLAMPTIAADLLPSGTQQLWVLHIGDIAGAALVLTAGRLVDRFGPRRLLVLGMLAYGLASGLAAFAPTVELLIAARMLLGASAVTMAPAGMALLRRMFPVSRQFSTAVALFMAAFSGGMALGPPLGGVMLQHFWWGSIFLVNVPIALAVALLARRLLPSVRGTGTGRIDVVSVVLSMAGIAGVVYGVQEVAASGWSVLHALAAATGALLIAAFVRRQRGLADPLLRLALFRSAPFTLGLVAIWLVITATAGAELQFAQYLQVVAGHSTLATGALLVIPALVSVAATAASPVLLRRLRPGYAMGLGVLVALAGAVGMLVVVTTEPRETVLLVSGAALMAAGIAPVFALGTNVVLTHAPVHQTGSAQSLLEVGGSLGNTAGLALGGTVAYLGYSRSLQDALPSGLSDEASEQSVQSIGGAITASQGLPAELAVRLTTAAQDAFAVATRDAYLVAVTGLATLAVLVFRGLRTARIEEEPDGDADPTTGREEHADRR</sequence>
<feature type="transmembrane region" description="Helical" evidence="8">
    <location>
        <begin position="412"/>
        <end position="429"/>
    </location>
</feature>
<protein>
    <submittedName>
        <fullName evidence="10">MFS transporter</fullName>
    </submittedName>
</protein>
<feature type="transmembrane region" description="Helical" evidence="8">
    <location>
        <begin position="86"/>
        <end position="105"/>
    </location>
</feature>
<name>A0A418KJI0_9ACTN</name>
<evidence type="ECO:0000256" key="8">
    <source>
        <dbReference type="SAM" id="Phobius"/>
    </source>
</evidence>
<dbReference type="SUPFAM" id="SSF103473">
    <property type="entry name" value="MFS general substrate transporter"/>
    <property type="match status" value="1"/>
</dbReference>
<dbReference type="GO" id="GO:0022857">
    <property type="term" value="F:transmembrane transporter activity"/>
    <property type="evidence" value="ECO:0007669"/>
    <property type="project" value="InterPro"/>
</dbReference>
<feature type="transmembrane region" description="Helical" evidence="8">
    <location>
        <begin position="170"/>
        <end position="191"/>
    </location>
</feature>
<feature type="transmembrane region" description="Helical" evidence="8">
    <location>
        <begin position="144"/>
        <end position="164"/>
    </location>
</feature>
<feature type="transmembrane region" description="Helical" evidence="8">
    <location>
        <begin position="111"/>
        <end position="132"/>
    </location>
</feature>
<feature type="transmembrane region" description="Helical" evidence="8">
    <location>
        <begin position="57"/>
        <end position="74"/>
    </location>
</feature>
<evidence type="ECO:0000313" key="11">
    <source>
        <dbReference type="Proteomes" id="UP000284057"/>
    </source>
</evidence>
<evidence type="ECO:0000256" key="6">
    <source>
        <dbReference type="ARBA" id="ARBA00023136"/>
    </source>
</evidence>
<evidence type="ECO:0000313" key="10">
    <source>
        <dbReference type="EMBL" id="RIQ14430.1"/>
    </source>
</evidence>
<keyword evidence="2" id="KW-0813">Transport</keyword>
<feature type="region of interest" description="Disordered" evidence="7">
    <location>
        <begin position="511"/>
        <end position="531"/>
    </location>
</feature>
<dbReference type="PANTHER" id="PTHR42718">
    <property type="entry name" value="MAJOR FACILITATOR SUPERFAMILY MULTIDRUG TRANSPORTER MFSC"/>
    <property type="match status" value="1"/>
</dbReference>
<feature type="domain" description="Major facilitator superfamily (MFS) profile" evidence="9">
    <location>
        <begin position="20"/>
        <end position="509"/>
    </location>
</feature>
<keyword evidence="11" id="KW-1185">Reference proteome</keyword>
<dbReference type="InterPro" id="IPR011701">
    <property type="entry name" value="MFS"/>
</dbReference>
<dbReference type="AlphaFoldDB" id="A0A418KJI0"/>
<evidence type="ECO:0000256" key="5">
    <source>
        <dbReference type="ARBA" id="ARBA00022989"/>
    </source>
</evidence>
<dbReference type="GO" id="GO:0005886">
    <property type="term" value="C:plasma membrane"/>
    <property type="evidence" value="ECO:0007669"/>
    <property type="project" value="UniProtKB-SubCell"/>
</dbReference>
<keyword evidence="6 8" id="KW-0472">Membrane</keyword>
<feature type="transmembrane region" description="Helical" evidence="8">
    <location>
        <begin position="273"/>
        <end position="295"/>
    </location>
</feature>
<keyword evidence="5 8" id="KW-1133">Transmembrane helix</keyword>
<dbReference type="PROSITE" id="PS50850">
    <property type="entry name" value="MFS"/>
    <property type="match status" value="1"/>
</dbReference>
<dbReference type="PRINTS" id="PR01036">
    <property type="entry name" value="TCRTETB"/>
</dbReference>
<feature type="transmembrane region" description="Helical" evidence="8">
    <location>
        <begin position="338"/>
        <end position="360"/>
    </location>
</feature>
<evidence type="ECO:0000256" key="2">
    <source>
        <dbReference type="ARBA" id="ARBA00022448"/>
    </source>
</evidence>
<evidence type="ECO:0000256" key="4">
    <source>
        <dbReference type="ARBA" id="ARBA00022692"/>
    </source>
</evidence>
<dbReference type="InterPro" id="IPR036259">
    <property type="entry name" value="MFS_trans_sf"/>
</dbReference>
<proteinExistence type="predicted"/>
<evidence type="ECO:0000256" key="1">
    <source>
        <dbReference type="ARBA" id="ARBA00004651"/>
    </source>
</evidence>
<dbReference type="InterPro" id="IPR020846">
    <property type="entry name" value="MFS_dom"/>
</dbReference>